<reference evidence="2 3" key="1">
    <citation type="submission" date="2024-01" db="EMBL/GenBank/DDBJ databases">
        <title>The complete chloroplast genome sequence of Lithospermum erythrorhizon: insights into the phylogenetic relationship among Boraginaceae species and the maternal lineages of purple gromwells.</title>
        <authorList>
            <person name="Okada T."/>
            <person name="Watanabe K."/>
        </authorList>
    </citation>
    <scope>NUCLEOTIDE SEQUENCE [LARGE SCALE GENOMIC DNA]</scope>
</reference>
<keyword evidence="3" id="KW-1185">Reference proteome</keyword>
<accession>A0AAV3RBN4</accession>
<evidence type="ECO:0000313" key="2">
    <source>
        <dbReference type="EMBL" id="GAA0173797.1"/>
    </source>
</evidence>
<feature type="compositionally biased region" description="Basic and acidic residues" evidence="1">
    <location>
        <begin position="73"/>
        <end position="82"/>
    </location>
</feature>
<evidence type="ECO:0000313" key="3">
    <source>
        <dbReference type="Proteomes" id="UP001454036"/>
    </source>
</evidence>
<dbReference type="Proteomes" id="UP001454036">
    <property type="component" value="Unassembled WGS sequence"/>
</dbReference>
<dbReference type="EMBL" id="BAABME010026382">
    <property type="protein sequence ID" value="GAA0173797.1"/>
    <property type="molecule type" value="Genomic_DNA"/>
</dbReference>
<gene>
    <name evidence="2" type="ORF">LIER_41590</name>
</gene>
<organism evidence="2 3">
    <name type="scientific">Lithospermum erythrorhizon</name>
    <name type="common">Purple gromwell</name>
    <name type="synonym">Lithospermum officinale var. erythrorhizon</name>
    <dbReference type="NCBI Taxonomy" id="34254"/>
    <lineage>
        <taxon>Eukaryota</taxon>
        <taxon>Viridiplantae</taxon>
        <taxon>Streptophyta</taxon>
        <taxon>Embryophyta</taxon>
        <taxon>Tracheophyta</taxon>
        <taxon>Spermatophyta</taxon>
        <taxon>Magnoliopsida</taxon>
        <taxon>eudicotyledons</taxon>
        <taxon>Gunneridae</taxon>
        <taxon>Pentapetalae</taxon>
        <taxon>asterids</taxon>
        <taxon>lamiids</taxon>
        <taxon>Boraginales</taxon>
        <taxon>Boraginaceae</taxon>
        <taxon>Boraginoideae</taxon>
        <taxon>Lithospermeae</taxon>
        <taxon>Lithospermum</taxon>
    </lineage>
</organism>
<sequence length="186" mass="21286">MSNEKLVRKVLRTLSKRFAHKSSKRKWIVLHASCEDKEEEELTETMSLLAKNFNKTLKRFNKKPYPGGNNPGRSDKRIEKGWKNTKFGGSNSGSNQQSRSKGIQCRECEDKGSDNKVSNFVAFTTRDTQENAIIPSVNDFPIDIMSDEEGDLIEEELMANYQMLFMEWSKLTQAYTAGETERSALM</sequence>
<proteinExistence type="predicted"/>
<name>A0AAV3RBN4_LITER</name>
<protein>
    <recommendedName>
        <fullName evidence="4">Gag-pol polyprotein</fullName>
    </recommendedName>
</protein>
<dbReference type="AlphaFoldDB" id="A0AAV3RBN4"/>
<evidence type="ECO:0000256" key="1">
    <source>
        <dbReference type="SAM" id="MobiDB-lite"/>
    </source>
</evidence>
<feature type="region of interest" description="Disordered" evidence="1">
    <location>
        <begin position="59"/>
        <end position="103"/>
    </location>
</feature>
<feature type="compositionally biased region" description="Low complexity" evidence="1">
    <location>
        <begin position="88"/>
        <end position="98"/>
    </location>
</feature>
<comment type="caution">
    <text evidence="2">The sequence shown here is derived from an EMBL/GenBank/DDBJ whole genome shotgun (WGS) entry which is preliminary data.</text>
</comment>
<evidence type="ECO:0008006" key="4">
    <source>
        <dbReference type="Google" id="ProtNLM"/>
    </source>
</evidence>